<evidence type="ECO:0000256" key="2">
    <source>
        <dbReference type="ARBA" id="ARBA00023136"/>
    </source>
</evidence>
<dbReference type="InParanoid" id="A0A7M7M365"/>
<dbReference type="PANTHER" id="PTHR12894">
    <property type="entry name" value="CNH DOMAIN CONTAINING"/>
    <property type="match status" value="1"/>
</dbReference>
<sequence length="892" mass="102373">MEKDSMYKAYSLESVLQNLPPTFSIECAATYRDTLLLGTKQGYLTTFRVTKAHPPNSESPLDVRLHKTFKSFSKKPINELVVVEDHDLLISLSDQTVNVHRISETFPLLRQFKGVTTFACGTQRVKRHNDGSDNVSPSDRNYTVVRLCIAQRRRIQYFYWKHNDSAFIEHPYEHTLPDVPRIMVWSSKEHLIVGFKTSYVLLKANKTGDLRELRTISRQPEPLITRLQDDSYAVLSEKNVHLVNMNGDRIQIEPIIMSELPVSLAYDYPYLMGLSPAGVEVHTINPTLTIQTIQITQTPKPLGLIVWKSGMVFVISTNNVWCLVRASVGDQLSACKDQKQFHLALMLAKLLDASDADKARCKYHLENLLAFDFFAKGQYQKAFKLFEEIRTDPVHVIGLVPSLLKEQYRKMLQYPASVPKLDESQLTTAMTELIVYLSSARRFIKSQECDNVQVGGILEGINAVRPKKLLLQIIDTTMLHLYINVNPNLVAALLSFKDNHCHLEESEALLKEHQKIVERIILYEQKGAHHKALQLLSEQALIPSSPLHGHEHTIAYLQRLSGDHFDLILEYAKWVIDAFPDDGLKIFTEGTCGRELLPRERVLQFLEKESPTLIVRYLEHLILHWHDDNVRFHNLLIHKYREQIIRITNSELNDPSVTSIREKLVDFLRTSNRYTPSIFPQWFLNDKLYLECAIVMGKLGRHQDALTIYIHVLRDLKRAEDYCVEQYLGKKACDRNVFIILLTLYITPAKICLKALDISAPAAESDPPDIMEILNLLDRHVDKLDPLRAIEMLPPEVPLQKLEEFITKLLKEQSIQLSKLRVLNALLLSDNVKAKLLKFNLVKFCVTIDDSKLCDICQRRINRSVFVHTEKGQIVHYACHNKTLSGSESVDN</sequence>
<dbReference type="GO" id="GO:0012505">
    <property type="term" value="C:endomembrane system"/>
    <property type="evidence" value="ECO:0007669"/>
    <property type="project" value="UniProtKB-SubCell"/>
</dbReference>
<evidence type="ECO:0000256" key="1">
    <source>
        <dbReference type="ARBA" id="ARBA00004184"/>
    </source>
</evidence>
<dbReference type="Pfam" id="PF00780">
    <property type="entry name" value="CNH"/>
    <property type="match status" value="1"/>
</dbReference>
<dbReference type="GeneID" id="111243281"/>
<dbReference type="OMA" id="EEYCNQV"/>
<keyword evidence="2" id="KW-0472">Membrane</keyword>
<proteinExistence type="inferred from homology"/>
<accession>A0A7M7M365</accession>
<comment type="similarity">
    <text evidence="3">Belongs to the VAM6/VPS39 family.</text>
</comment>
<dbReference type="EnsemblMetazoa" id="XM_022788578">
    <property type="protein sequence ID" value="XP_022644313"/>
    <property type="gene ID" value="LOC111243281"/>
</dbReference>
<dbReference type="KEGG" id="vde:111243281"/>
<dbReference type="OrthoDB" id="5325112at2759"/>
<evidence type="ECO:0000256" key="4">
    <source>
        <dbReference type="PROSITE-ProRule" id="PRU01006"/>
    </source>
</evidence>
<dbReference type="GO" id="GO:0034058">
    <property type="term" value="P:endosomal vesicle fusion"/>
    <property type="evidence" value="ECO:0007669"/>
    <property type="project" value="TreeGrafter"/>
</dbReference>
<dbReference type="Pfam" id="PF10367">
    <property type="entry name" value="zf-Vps39_C"/>
    <property type="match status" value="1"/>
</dbReference>
<dbReference type="InterPro" id="IPR019452">
    <property type="entry name" value="VPS39/TGF_beta_rcpt-assoc_1"/>
</dbReference>
<dbReference type="PROSITE" id="PS50236">
    <property type="entry name" value="CHCR"/>
    <property type="match status" value="1"/>
</dbReference>
<protein>
    <recommendedName>
        <fullName evidence="5">CNH domain-containing protein</fullName>
    </recommendedName>
</protein>
<dbReference type="GO" id="GO:0016020">
    <property type="term" value="C:membrane"/>
    <property type="evidence" value="ECO:0007669"/>
    <property type="project" value="TreeGrafter"/>
</dbReference>
<feature type="domain" description="CNH" evidence="5">
    <location>
        <begin position="22"/>
        <end position="311"/>
    </location>
</feature>
<reference evidence="6" key="1">
    <citation type="submission" date="2021-01" db="UniProtKB">
        <authorList>
            <consortium name="EnsemblMetazoa"/>
        </authorList>
    </citation>
    <scope>IDENTIFICATION</scope>
</reference>
<dbReference type="Proteomes" id="UP000594260">
    <property type="component" value="Unplaced"/>
</dbReference>
<dbReference type="AlphaFoldDB" id="A0A7M7M365"/>
<evidence type="ECO:0000256" key="3">
    <source>
        <dbReference type="ARBA" id="ARBA00038201"/>
    </source>
</evidence>
<dbReference type="FunCoup" id="A0A7M7M365">
    <property type="interactions" value="2113"/>
</dbReference>
<dbReference type="RefSeq" id="XP_022644313.1">
    <property type="nucleotide sequence ID" value="XM_022788578.1"/>
</dbReference>
<dbReference type="InterPro" id="IPR000547">
    <property type="entry name" value="Clathrin_H-chain/VPS_repeat"/>
</dbReference>
<dbReference type="Pfam" id="PF10366">
    <property type="entry name" value="Vps39_1"/>
    <property type="match status" value="1"/>
</dbReference>
<dbReference type="GO" id="GO:0005737">
    <property type="term" value="C:cytoplasm"/>
    <property type="evidence" value="ECO:0007669"/>
    <property type="project" value="TreeGrafter"/>
</dbReference>
<dbReference type="PROSITE" id="PS50219">
    <property type="entry name" value="CNH"/>
    <property type="match status" value="1"/>
</dbReference>
<dbReference type="InterPro" id="IPR032914">
    <property type="entry name" value="Vam6/VPS39/TRAP1"/>
</dbReference>
<dbReference type="InterPro" id="IPR019453">
    <property type="entry name" value="VPS39/TGFA1_Znf"/>
</dbReference>
<keyword evidence="7" id="KW-1185">Reference proteome</keyword>
<dbReference type="InterPro" id="IPR001180">
    <property type="entry name" value="CNH_dom"/>
</dbReference>
<dbReference type="GO" id="GO:0006914">
    <property type="term" value="P:autophagy"/>
    <property type="evidence" value="ECO:0007669"/>
    <property type="project" value="TreeGrafter"/>
</dbReference>
<name>A0A7M7M365_VARDE</name>
<dbReference type="GO" id="GO:0006886">
    <property type="term" value="P:intracellular protein transport"/>
    <property type="evidence" value="ECO:0007669"/>
    <property type="project" value="UniProtKB-UniRule"/>
</dbReference>
<evidence type="ECO:0000259" key="5">
    <source>
        <dbReference type="PROSITE" id="PS50219"/>
    </source>
</evidence>
<evidence type="ECO:0000313" key="7">
    <source>
        <dbReference type="Proteomes" id="UP000594260"/>
    </source>
</evidence>
<feature type="repeat" description="CHCR" evidence="4">
    <location>
        <begin position="590"/>
        <end position="754"/>
    </location>
</feature>
<evidence type="ECO:0000313" key="6">
    <source>
        <dbReference type="EnsemblMetazoa" id="XP_022644313"/>
    </source>
</evidence>
<organism evidence="6 7">
    <name type="scientific">Varroa destructor</name>
    <name type="common">Honeybee mite</name>
    <dbReference type="NCBI Taxonomy" id="109461"/>
    <lineage>
        <taxon>Eukaryota</taxon>
        <taxon>Metazoa</taxon>
        <taxon>Ecdysozoa</taxon>
        <taxon>Arthropoda</taxon>
        <taxon>Chelicerata</taxon>
        <taxon>Arachnida</taxon>
        <taxon>Acari</taxon>
        <taxon>Parasitiformes</taxon>
        <taxon>Mesostigmata</taxon>
        <taxon>Gamasina</taxon>
        <taxon>Dermanyssoidea</taxon>
        <taxon>Varroidae</taxon>
        <taxon>Varroa</taxon>
    </lineage>
</organism>
<dbReference type="PANTHER" id="PTHR12894:SF49">
    <property type="entry name" value="VAM6_VPS39-LIKE PROTEIN"/>
    <property type="match status" value="1"/>
</dbReference>
<comment type="subcellular location">
    <subcellularLocation>
        <location evidence="1">Endomembrane system</location>
        <topology evidence="1">Peripheral membrane protein</topology>
    </subcellularLocation>
</comment>